<dbReference type="SUPFAM" id="SSF51215">
    <property type="entry name" value="Regulatory protein AraC"/>
    <property type="match status" value="1"/>
</dbReference>
<evidence type="ECO:0000259" key="4">
    <source>
        <dbReference type="PROSITE" id="PS01124"/>
    </source>
</evidence>
<protein>
    <submittedName>
        <fullName evidence="5">Transcriptional regulator, AraC family</fullName>
    </submittedName>
</protein>
<dbReference type="AlphaFoldDB" id="F3ZVA4"/>
<dbReference type="InterPro" id="IPR009057">
    <property type="entry name" value="Homeodomain-like_sf"/>
</dbReference>
<dbReference type="SMART" id="SM00342">
    <property type="entry name" value="HTH_ARAC"/>
    <property type="match status" value="1"/>
</dbReference>
<sequence length="297" mass="34730">MIIEHISQSETAYEEYFQTPDPAIPIRSFVNSSRQQSISVKPHWHEAVEILYMLEGTAVQRINDLVFGIHTGDIVIINGLNVHSTISEGNEATDILVLQFDPRLLNTMEEGYLRPLFFSKDPGNPHLVNTQMPIGRQIKEHMMDIYHEFVDKSHGYELAIKSDIYRILCLMLRSSDMRYCTDTRYNAYRIKLQRLQILLDYIDQHYEQPIELSEAAEMIHMSRYHFCRFFKKTMGKTLIEYLNETRIEKAHQMIISSGKTISEIAFEVGFNSVTYFNRLYKNIKHCTPTAARRNLHS</sequence>
<dbReference type="CDD" id="cd02208">
    <property type="entry name" value="cupin_RmlC-like"/>
    <property type="match status" value="1"/>
</dbReference>
<accession>F3ZVA4</accession>
<evidence type="ECO:0000313" key="5">
    <source>
        <dbReference type="EMBL" id="AEE95254.1"/>
    </source>
</evidence>
<dbReference type="RefSeq" id="WP_013779688.1">
    <property type="nucleotide sequence ID" value="NC_015520.1"/>
</dbReference>
<name>F3ZVA4_MAHA5</name>
<dbReference type="OrthoDB" id="9791615at2"/>
<dbReference type="InterPro" id="IPR018060">
    <property type="entry name" value="HTH_AraC"/>
</dbReference>
<dbReference type="EMBL" id="CP002360">
    <property type="protein sequence ID" value="AEE95254.1"/>
    <property type="molecule type" value="Genomic_DNA"/>
</dbReference>
<dbReference type="Proteomes" id="UP000008457">
    <property type="component" value="Chromosome"/>
</dbReference>
<dbReference type="eggNOG" id="COG0662">
    <property type="taxonomic scope" value="Bacteria"/>
</dbReference>
<dbReference type="STRING" id="697281.Mahau_0031"/>
<dbReference type="SUPFAM" id="SSF46689">
    <property type="entry name" value="Homeodomain-like"/>
    <property type="match status" value="2"/>
</dbReference>
<dbReference type="InterPro" id="IPR037923">
    <property type="entry name" value="HTH-like"/>
</dbReference>
<reference evidence="5 6" key="2">
    <citation type="journal article" date="2011" name="Stand. Genomic Sci.">
        <title>Complete genome sequence of Mahella australiensis type strain (50-1 BON).</title>
        <authorList>
            <person name="Sikorski J."/>
            <person name="Teshima H."/>
            <person name="Nolan M."/>
            <person name="Lucas S."/>
            <person name="Hammon N."/>
            <person name="Deshpande S."/>
            <person name="Cheng J.F."/>
            <person name="Pitluck S."/>
            <person name="Liolios K."/>
            <person name="Pagani I."/>
            <person name="Ivanova N."/>
            <person name="Huntemann M."/>
            <person name="Mavromatis K."/>
            <person name="Ovchinikova G."/>
            <person name="Pati A."/>
            <person name="Tapia R."/>
            <person name="Han C."/>
            <person name="Goodwin L."/>
            <person name="Chen A."/>
            <person name="Palaniappan K."/>
            <person name="Land M."/>
            <person name="Hauser L."/>
            <person name="Ngatchou-Djao O.D."/>
            <person name="Rohde M."/>
            <person name="Pukall R."/>
            <person name="Spring S."/>
            <person name="Abt B."/>
            <person name="Goker M."/>
            <person name="Detter J.C."/>
            <person name="Woyke T."/>
            <person name="Bristow J."/>
            <person name="Markowitz V."/>
            <person name="Hugenholtz P."/>
            <person name="Eisen J.A."/>
            <person name="Kyrpides N.C."/>
            <person name="Klenk H.P."/>
            <person name="Lapidus A."/>
        </authorList>
    </citation>
    <scope>NUCLEOTIDE SEQUENCE [LARGE SCALE GENOMIC DNA]</scope>
    <source>
        <strain evidence="6">DSM 15567 / CIP 107919 / 50-1 BON</strain>
    </source>
</reference>
<dbReference type="InterPro" id="IPR003313">
    <property type="entry name" value="AraC-bd"/>
</dbReference>
<keyword evidence="2" id="KW-0238">DNA-binding</keyword>
<dbReference type="KEGG" id="mas:Mahau_0031"/>
<feature type="domain" description="HTH araC/xylS-type" evidence="4">
    <location>
        <begin position="196"/>
        <end position="294"/>
    </location>
</feature>
<reference evidence="6" key="1">
    <citation type="submission" date="2010-11" db="EMBL/GenBank/DDBJ databases">
        <title>The complete genome of Mahella australiensis DSM 15567.</title>
        <authorList>
            <consortium name="US DOE Joint Genome Institute (JGI-PGF)"/>
            <person name="Lucas S."/>
            <person name="Copeland A."/>
            <person name="Lapidus A."/>
            <person name="Bruce D."/>
            <person name="Goodwin L."/>
            <person name="Pitluck S."/>
            <person name="Kyrpides N."/>
            <person name="Mavromatis K."/>
            <person name="Pagani I."/>
            <person name="Ivanova N."/>
            <person name="Teshima H."/>
            <person name="Brettin T."/>
            <person name="Detter J.C."/>
            <person name="Han C."/>
            <person name="Tapia R."/>
            <person name="Land M."/>
            <person name="Hauser L."/>
            <person name="Markowitz V."/>
            <person name="Cheng J.-F."/>
            <person name="Hugenholtz P."/>
            <person name="Woyke T."/>
            <person name="Wu D."/>
            <person name="Spring S."/>
            <person name="Pukall R."/>
            <person name="Steenblock K."/>
            <person name="Schneider S."/>
            <person name="Klenk H.-P."/>
            <person name="Eisen J.A."/>
        </authorList>
    </citation>
    <scope>NUCLEOTIDE SEQUENCE [LARGE SCALE GENOMIC DNA]</scope>
    <source>
        <strain evidence="6">DSM 15567 / CIP 107919 / 50-1 BON</strain>
    </source>
</reference>
<keyword evidence="6" id="KW-1185">Reference proteome</keyword>
<dbReference type="Pfam" id="PF02311">
    <property type="entry name" value="AraC_binding"/>
    <property type="match status" value="1"/>
</dbReference>
<evidence type="ECO:0000256" key="3">
    <source>
        <dbReference type="ARBA" id="ARBA00023163"/>
    </source>
</evidence>
<organism evidence="5 6">
    <name type="scientific">Mahella australiensis (strain DSM 15567 / CIP 107919 / 50-1 BON)</name>
    <dbReference type="NCBI Taxonomy" id="697281"/>
    <lineage>
        <taxon>Bacteria</taxon>
        <taxon>Bacillati</taxon>
        <taxon>Bacillota</taxon>
        <taxon>Clostridia</taxon>
        <taxon>Thermoanaerobacterales</taxon>
        <taxon>Thermoanaerobacterales Family IV. Incertae Sedis</taxon>
        <taxon>Mahella</taxon>
    </lineage>
</organism>
<dbReference type="HOGENOM" id="CLU_000445_88_3_9"/>
<dbReference type="PANTHER" id="PTHR43280">
    <property type="entry name" value="ARAC-FAMILY TRANSCRIPTIONAL REGULATOR"/>
    <property type="match status" value="1"/>
</dbReference>
<evidence type="ECO:0000256" key="1">
    <source>
        <dbReference type="ARBA" id="ARBA00023015"/>
    </source>
</evidence>
<dbReference type="PANTHER" id="PTHR43280:SF28">
    <property type="entry name" value="HTH-TYPE TRANSCRIPTIONAL ACTIVATOR RHAS"/>
    <property type="match status" value="1"/>
</dbReference>
<evidence type="ECO:0000256" key="2">
    <source>
        <dbReference type="ARBA" id="ARBA00023125"/>
    </source>
</evidence>
<gene>
    <name evidence="5" type="ordered locus">Mahau_0031</name>
</gene>
<proteinExistence type="predicted"/>
<dbReference type="PROSITE" id="PS01124">
    <property type="entry name" value="HTH_ARAC_FAMILY_2"/>
    <property type="match status" value="1"/>
</dbReference>
<dbReference type="eggNOG" id="COG4977">
    <property type="taxonomic scope" value="Bacteria"/>
</dbReference>
<dbReference type="GO" id="GO:0043565">
    <property type="term" value="F:sequence-specific DNA binding"/>
    <property type="evidence" value="ECO:0007669"/>
    <property type="project" value="InterPro"/>
</dbReference>
<keyword evidence="3" id="KW-0804">Transcription</keyword>
<dbReference type="Pfam" id="PF12833">
    <property type="entry name" value="HTH_18"/>
    <property type="match status" value="1"/>
</dbReference>
<keyword evidence="1" id="KW-0805">Transcription regulation</keyword>
<evidence type="ECO:0000313" key="6">
    <source>
        <dbReference type="Proteomes" id="UP000008457"/>
    </source>
</evidence>
<dbReference type="GO" id="GO:0003700">
    <property type="term" value="F:DNA-binding transcription factor activity"/>
    <property type="evidence" value="ECO:0007669"/>
    <property type="project" value="InterPro"/>
</dbReference>
<dbReference type="Gene3D" id="2.60.120.10">
    <property type="entry name" value="Jelly Rolls"/>
    <property type="match status" value="1"/>
</dbReference>
<dbReference type="InterPro" id="IPR014710">
    <property type="entry name" value="RmlC-like_jellyroll"/>
</dbReference>
<dbReference type="Gene3D" id="1.10.10.60">
    <property type="entry name" value="Homeodomain-like"/>
    <property type="match status" value="2"/>
</dbReference>